<reference evidence="1 2" key="1">
    <citation type="submission" date="2017-11" db="EMBL/GenBank/DDBJ databases">
        <title>Comparative genomics of Botrytis spp.</title>
        <authorList>
            <person name="Valero-Jimenez C.A."/>
            <person name="Tapia P."/>
            <person name="Veloso J."/>
            <person name="Silva-Moreno E."/>
            <person name="Staats M."/>
            <person name="Valdes J.H."/>
            <person name="Van Kan J.A.L."/>
        </authorList>
    </citation>
    <scope>NUCLEOTIDE SEQUENCE [LARGE SCALE GENOMIC DNA]</scope>
    <source>
        <strain evidence="1 2">MUCL2830</strain>
    </source>
</reference>
<proteinExistence type="predicted"/>
<evidence type="ECO:0000313" key="2">
    <source>
        <dbReference type="Proteomes" id="UP000297299"/>
    </source>
</evidence>
<keyword evidence="2" id="KW-1185">Reference proteome</keyword>
<comment type="caution">
    <text evidence="1">The sequence shown here is derived from an EMBL/GenBank/DDBJ whole genome shotgun (WGS) entry which is preliminary data.</text>
</comment>
<accession>A0A4Y8DAV7</accession>
<dbReference type="AlphaFoldDB" id="A0A4Y8DAV7"/>
<evidence type="ECO:0000313" key="1">
    <source>
        <dbReference type="EMBL" id="TEY77404.1"/>
    </source>
</evidence>
<organism evidence="1 2">
    <name type="scientific">Botryotinia calthae</name>
    <dbReference type="NCBI Taxonomy" id="38488"/>
    <lineage>
        <taxon>Eukaryota</taxon>
        <taxon>Fungi</taxon>
        <taxon>Dikarya</taxon>
        <taxon>Ascomycota</taxon>
        <taxon>Pezizomycotina</taxon>
        <taxon>Leotiomycetes</taxon>
        <taxon>Helotiales</taxon>
        <taxon>Sclerotiniaceae</taxon>
        <taxon>Botryotinia</taxon>
    </lineage>
</organism>
<gene>
    <name evidence="1" type="ORF">BOTCAL_0055g00120</name>
</gene>
<sequence length="137" mass="15735">MNITQKLDSAVAKKSAESEEETLIPVIMDGPSAVHYQSRIPYDFNYYGDFYFASMSDRSKRLRDTRCAKIGTELDKSEEPDKNVGGYQKYDVLDLEVCIAYLVPKPGPLRFKDLPVEVRKIIFQLIASVIFHFYARI</sequence>
<dbReference type="EMBL" id="PHWZ01000055">
    <property type="protein sequence ID" value="TEY77404.1"/>
    <property type="molecule type" value="Genomic_DNA"/>
</dbReference>
<dbReference type="Proteomes" id="UP000297299">
    <property type="component" value="Unassembled WGS sequence"/>
</dbReference>
<dbReference type="OrthoDB" id="3483741at2759"/>
<protein>
    <submittedName>
        <fullName evidence="1">Uncharacterized protein</fullName>
    </submittedName>
</protein>
<name>A0A4Y8DAV7_9HELO</name>